<dbReference type="RefSeq" id="XP_009532591.1">
    <property type="nucleotide sequence ID" value="XM_009534296.1"/>
</dbReference>
<dbReference type="Proteomes" id="UP000002640">
    <property type="component" value="Unassembled WGS sequence"/>
</dbReference>
<gene>
    <name evidence="1" type="ORF">PHYSODRAFT_515822</name>
</gene>
<name>G4ZVL9_PHYSP</name>
<dbReference type="EMBL" id="JH159157">
    <property type="protein sequence ID" value="EGZ12258.1"/>
    <property type="molecule type" value="Genomic_DNA"/>
</dbReference>
<keyword evidence="2" id="KW-1185">Reference proteome</keyword>
<reference evidence="1 2" key="1">
    <citation type="journal article" date="2006" name="Science">
        <title>Phytophthora genome sequences uncover evolutionary origins and mechanisms of pathogenesis.</title>
        <authorList>
            <person name="Tyler B.M."/>
            <person name="Tripathy S."/>
            <person name="Zhang X."/>
            <person name="Dehal P."/>
            <person name="Jiang R.H."/>
            <person name="Aerts A."/>
            <person name="Arredondo F.D."/>
            <person name="Baxter L."/>
            <person name="Bensasson D."/>
            <person name="Beynon J.L."/>
            <person name="Chapman J."/>
            <person name="Damasceno C.M."/>
            <person name="Dorrance A.E."/>
            <person name="Dou D."/>
            <person name="Dickerman A.W."/>
            <person name="Dubchak I.L."/>
            <person name="Garbelotto M."/>
            <person name="Gijzen M."/>
            <person name="Gordon S.G."/>
            <person name="Govers F."/>
            <person name="Grunwald N.J."/>
            <person name="Huang W."/>
            <person name="Ivors K.L."/>
            <person name="Jones R.W."/>
            <person name="Kamoun S."/>
            <person name="Krampis K."/>
            <person name="Lamour K.H."/>
            <person name="Lee M.K."/>
            <person name="McDonald W.H."/>
            <person name="Medina M."/>
            <person name="Meijer H.J."/>
            <person name="Nordberg E.K."/>
            <person name="Maclean D.J."/>
            <person name="Ospina-Giraldo M.D."/>
            <person name="Morris P.F."/>
            <person name="Phuntumart V."/>
            <person name="Putnam N.H."/>
            <person name="Rash S."/>
            <person name="Rose J.K."/>
            <person name="Sakihama Y."/>
            <person name="Salamov A.A."/>
            <person name="Savidor A."/>
            <person name="Scheuring C.F."/>
            <person name="Smith B.M."/>
            <person name="Sobral B.W."/>
            <person name="Terry A."/>
            <person name="Torto-Alalibo T.A."/>
            <person name="Win J."/>
            <person name="Xu Z."/>
            <person name="Zhang H."/>
            <person name="Grigoriev I.V."/>
            <person name="Rokhsar D.S."/>
            <person name="Boore J.L."/>
        </authorList>
    </citation>
    <scope>NUCLEOTIDE SEQUENCE [LARGE SCALE GENOMIC DNA]</scope>
    <source>
        <strain evidence="1 2">P6497</strain>
    </source>
</reference>
<accession>G4ZVL9</accession>
<evidence type="ECO:0000313" key="2">
    <source>
        <dbReference type="Proteomes" id="UP000002640"/>
    </source>
</evidence>
<dbReference type="GeneID" id="20659727"/>
<protein>
    <submittedName>
        <fullName evidence="1">Uncharacterized protein</fullName>
    </submittedName>
</protein>
<dbReference type="KEGG" id="psoj:PHYSODRAFT_515822"/>
<proteinExistence type="predicted"/>
<sequence>SMKSLVPQRWGLSFMNVRILLNGEVEGSTASSKAMMFGGMKLRWNVSWSASITGRSSTHGQWQLERQSC</sequence>
<evidence type="ECO:0000313" key="1">
    <source>
        <dbReference type="EMBL" id="EGZ12258.1"/>
    </source>
</evidence>
<feature type="non-terminal residue" evidence="1">
    <location>
        <position position="1"/>
    </location>
</feature>
<dbReference type="InParanoid" id="G4ZVL9"/>
<dbReference type="AlphaFoldDB" id="G4ZVL9"/>
<organism evidence="1 2">
    <name type="scientific">Phytophthora sojae (strain P6497)</name>
    <name type="common">Soybean stem and root rot agent</name>
    <name type="synonym">Phytophthora megasperma f. sp. glycines</name>
    <dbReference type="NCBI Taxonomy" id="1094619"/>
    <lineage>
        <taxon>Eukaryota</taxon>
        <taxon>Sar</taxon>
        <taxon>Stramenopiles</taxon>
        <taxon>Oomycota</taxon>
        <taxon>Peronosporomycetes</taxon>
        <taxon>Peronosporales</taxon>
        <taxon>Peronosporaceae</taxon>
        <taxon>Phytophthora</taxon>
    </lineage>
</organism>